<name>A0ABV4CSF9_9PSEU</name>
<reference evidence="1 2" key="1">
    <citation type="submission" date="2024-08" db="EMBL/GenBank/DDBJ databases">
        <title>Genome mining of Saccharopolyspora cebuensis PGLac3 from Nigerian medicinal plant.</title>
        <authorList>
            <person name="Ezeobiora C.E."/>
            <person name="Igbokwe N.H."/>
            <person name="Amin D.H."/>
            <person name="Mendie U.E."/>
        </authorList>
    </citation>
    <scope>NUCLEOTIDE SEQUENCE [LARGE SCALE GENOMIC DNA]</scope>
    <source>
        <strain evidence="1 2">PGLac3</strain>
    </source>
</reference>
<dbReference type="InterPro" id="IPR036691">
    <property type="entry name" value="Endo/exonu/phosph_ase_sf"/>
</dbReference>
<protein>
    <recommendedName>
        <fullName evidence="3">Exonuclease III</fullName>
    </recommendedName>
</protein>
<organism evidence="1 2">
    <name type="scientific">Saccharopolyspora cebuensis</name>
    <dbReference type="NCBI Taxonomy" id="418759"/>
    <lineage>
        <taxon>Bacteria</taxon>
        <taxon>Bacillati</taxon>
        <taxon>Actinomycetota</taxon>
        <taxon>Actinomycetes</taxon>
        <taxon>Pseudonocardiales</taxon>
        <taxon>Pseudonocardiaceae</taxon>
        <taxon>Saccharopolyspora</taxon>
    </lineage>
</organism>
<dbReference type="SUPFAM" id="SSF56219">
    <property type="entry name" value="DNase I-like"/>
    <property type="match status" value="1"/>
</dbReference>
<keyword evidence="2" id="KW-1185">Reference proteome</keyword>
<sequence length="292" mass="32497">MSDALTVGTFNIKSFTYRSGRGHDFGPALHHISRCTPSPPDVFSLPEATHADLDGHQPMWEFTNALSDMLPDGESYLPFWAPVEGRGNPPLLLLNAAKIRVRRWFPPHCRSGLFRWGFVEAELPGIAGTTWISAVHWQGGQGRAVFQQHAAALAPYAAASTLLLGDFNATSSWAGEVQVDWPRQSIARGEQYKLLQKCRWSELAQDWVLDTRQIDLLRTTFGFWDAGERAGDPTVTTHEQGSSLRIDRIMASTGFPYSTLLDYRVFREEEGGDDSAPLSDHRYVYAELGSAS</sequence>
<evidence type="ECO:0008006" key="3">
    <source>
        <dbReference type="Google" id="ProtNLM"/>
    </source>
</evidence>
<dbReference type="Gene3D" id="3.60.10.10">
    <property type="entry name" value="Endonuclease/exonuclease/phosphatase"/>
    <property type="match status" value="1"/>
</dbReference>
<proteinExistence type="predicted"/>
<accession>A0ABV4CSF9</accession>
<evidence type="ECO:0000313" key="1">
    <source>
        <dbReference type="EMBL" id="MEY8042731.1"/>
    </source>
</evidence>
<dbReference type="RefSeq" id="WP_369775518.1">
    <property type="nucleotide sequence ID" value="NZ_JBGEHV010000064.1"/>
</dbReference>
<evidence type="ECO:0000313" key="2">
    <source>
        <dbReference type="Proteomes" id="UP001564626"/>
    </source>
</evidence>
<comment type="caution">
    <text evidence="1">The sequence shown here is derived from an EMBL/GenBank/DDBJ whole genome shotgun (WGS) entry which is preliminary data.</text>
</comment>
<dbReference type="Proteomes" id="UP001564626">
    <property type="component" value="Unassembled WGS sequence"/>
</dbReference>
<gene>
    <name evidence="1" type="ORF">AB8O55_25275</name>
</gene>
<dbReference type="EMBL" id="JBGEHV010000064">
    <property type="protein sequence ID" value="MEY8042731.1"/>
    <property type="molecule type" value="Genomic_DNA"/>
</dbReference>